<dbReference type="GO" id="GO:0005524">
    <property type="term" value="F:ATP binding"/>
    <property type="evidence" value="ECO:0007669"/>
    <property type="project" value="UniProtKB-KW"/>
</dbReference>
<dbReference type="InterPro" id="IPR042099">
    <property type="entry name" value="ANL_N_sf"/>
</dbReference>
<dbReference type="AlphaFoldDB" id="A0A543DVN4"/>
<dbReference type="Proteomes" id="UP000315677">
    <property type="component" value="Unassembled WGS sequence"/>
</dbReference>
<keyword evidence="2" id="KW-0436">Ligase</keyword>
<proteinExistence type="inferred from homology"/>
<dbReference type="RefSeq" id="WP_142047102.1">
    <property type="nucleotide sequence ID" value="NZ_VFPA01000001.1"/>
</dbReference>
<comment type="similarity">
    <text evidence="1">Belongs to the ATP-dependent AMP-binding enzyme family.</text>
</comment>
<dbReference type="PANTHER" id="PTHR43605">
    <property type="entry name" value="ACYL-COENZYME A SYNTHETASE"/>
    <property type="match status" value="1"/>
</dbReference>
<keyword evidence="3" id="KW-0547">Nucleotide-binding</keyword>
<accession>A0A543DVN4</accession>
<dbReference type="InterPro" id="IPR051087">
    <property type="entry name" value="Mitochondrial_ACSM"/>
</dbReference>
<dbReference type="EMBL" id="VFPA01000001">
    <property type="protein sequence ID" value="TQM13387.1"/>
    <property type="molecule type" value="Genomic_DNA"/>
</dbReference>
<comment type="caution">
    <text evidence="6">The sequence shown here is derived from an EMBL/GenBank/DDBJ whole genome shotgun (WGS) entry which is preliminary data.</text>
</comment>
<evidence type="ECO:0000313" key="7">
    <source>
        <dbReference type="Proteomes" id="UP000315677"/>
    </source>
</evidence>
<dbReference type="SUPFAM" id="SSF56801">
    <property type="entry name" value="Acetyl-CoA synthetase-like"/>
    <property type="match status" value="1"/>
</dbReference>
<name>A0A543DVN4_9PSEU</name>
<keyword evidence="7" id="KW-1185">Reference proteome</keyword>
<dbReference type="PANTHER" id="PTHR43605:SF10">
    <property type="entry name" value="ACYL-COA SYNTHETASE MEDIUM CHAIN FAMILY MEMBER 3"/>
    <property type="match status" value="1"/>
</dbReference>
<dbReference type="GO" id="GO:0015645">
    <property type="term" value="F:fatty acid ligase activity"/>
    <property type="evidence" value="ECO:0007669"/>
    <property type="project" value="TreeGrafter"/>
</dbReference>
<feature type="domain" description="AMP-dependent synthetase/ligase" evidence="5">
    <location>
        <begin position="22"/>
        <end position="151"/>
    </location>
</feature>
<evidence type="ECO:0000259" key="5">
    <source>
        <dbReference type="Pfam" id="PF00501"/>
    </source>
</evidence>
<keyword evidence="4" id="KW-0067">ATP-binding</keyword>
<organism evidence="6 7">
    <name type="scientific">Pseudonocardia kunmingensis</name>
    <dbReference type="NCBI Taxonomy" id="630975"/>
    <lineage>
        <taxon>Bacteria</taxon>
        <taxon>Bacillati</taxon>
        <taxon>Actinomycetota</taxon>
        <taxon>Actinomycetes</taxon>
        <taxon>Pseudonocardiales</taxon>
        <taxon>Pseudonocardiaceae</taxon>
        <taxon>Pseudonocardia</taxon>
    </lineage>
</organism>
<dbReference type="InterPro" id="IPR000873">
    <property type="entry name" value="AMP-dep_synth/lig_dom"/>
</dbReference>
<evidence type="ECO:0000256" key="2">
    <source>
        <dbReference type="ARBA" id="ARBA00022598"/>
    </source>
</evidence>
<dbReference type="Gene3D" id="3.40.50.12780">
    <property type="entry name" value="N-terminal domain of ligase-like"/>
    <property type="match status" value="1"/>
</dbReference>
<dbReference type="GO" id="GO:0006637">
    <property type="term" value="P:acyl-CoA metabolic process"/>
    <property type="evidence" value="ECO:0007669"/>
    <property type="project" value="TreeGrafter"/>
</dbReference>
<gene>
    <name evidence="6" type="ORF">FB558_0121</name>
</gene>
<evidence type="ECO:0000256" key="3">
    <source>
        <dbReference type="ARBA" id="ARBA00022741"/>
    </source>
</evidence>
<dbReference type="Pfam" id="PF00501">
    <property type="entry name" value="AMP-binding"/>
    <property type="match status" value="1"/>
</dbReference>
<evidence type="ECO:0000256" key="1">
    <source>
        <dbReference type="ARBA" id="ARBA00006432"/>
    </source>
</evidence>
<sequence length="327" mass="34819">MNGCRVRETPPRTSFDSVFYAEWERWRERPAMVWVPRVGPPLLRTVGHFSDMARRVANVLDGLGVTPDDRIALALPPVPEWWELAAGAAHAGVPFAPLPEGGGMPDLVAAVRAVAATVLVLDGARSELVQAVREGCPSVRRVIRVRGPSVPAMGGVVDYGSAIWAVMHSSDSDHDAPPSRGPVVLTHDDAATVTARGYEEIREAQDRLAARRWTRPKPDLHLNLVPSHTLAGVVFALFEPWSAGAAILVDEIAADLTASTDSGTVARVAALVDRFPVSTLSVPASAHAALGAGGAVLRTDTALGLDRAEPVVVARILPGTTLYRTFR</sequence>
<evidence type="ECO:0000313" key="6">
    <source>
        <dbReference type="EMBL" id="TQM13387.1"/>
    </source>
</evidence>
<reference evidence="6 7" key="1">
    <citation type="submission" date="2019-06" db="EMBL/GenBank/DDBJ databases">
        <title>Sequencing the genomes of 1000 actinobacteria strains.</title>
        <authorList>
            <person name="Klenk H.-P."/>
        </authorList>
    </citation>
    <scope>NUCLEOTIDE SEQUENCE [LARGE SCALE GENOMIC DNA]</scope>
    <source>
        <strain evidence="6 7">DSM 45301</strain>
    </source>
</reference>
<dbReference type="GO" id="GO:0004321">
    <property type="term" value="F:fatty-acyl-CoA synthase activity"/>
    <property type="evidence" value="ECO:0007669"/>
    <property type="project" value="TreeGrafter"/>
</dbReference>
<evidence type="ECO:0000256" key="4">
    <source>
        <dbReference type="ARBA" id="ARBA00022840"/>
    </source>
</evidence>
<dbReference type="OrthoDB" id="3610312at2"/>
<protein>
    <submittedName>
        <fullName evidence="6">Acetyl-CoA synthetase</fullName>
    </submittedName>
</protein>
<dbReference type="GO" id="GO:0006633">
    <property type="term" value="P:fatty acid biosynthetic process"/>
    <property type="evidence" value="ECO:0007669"/>
    <property type="project" value="TreeGrafter"/>
</dbReference>